<dbReference type="Gene3D" id="1.10.150.130">
    <property type="match status" value="1"/>
</dbReference>
<comment type="caution">
    <text evidence="4">The sequence shown here is derived from an EMBL/GenBank/DDBJ whole genome shotgun (WGS) entry which is preliminary data.</text>
</comment>
<dbReference type="GO" id="GO:0003677">
    <property type="term" value="F:DNA binding"/>
    <property type="evidence" value="ECO:0007669"/>
    <property type="project" value="UniProtKB-KW"/>
</dbReference>
<keyword evidence="1" id="KW-0238">DNA-binding</keyword>
<dbReference type="InterPro" id="IPR010998">
    <property type="entry name" value="Integrase_recombinase_N"/>
</dbReference>
<reference evidence="4" key="2">
    <citation type="submission" date="2021-04" db="EMBL/GenBank/DDBJ databases">
        <authorList>
            <person name="Gilroy R."/>
        </authorList>
    </citation>
    <scope>NUCLEOTIDE SEQUENCE</scope>
    <source>
        <strain evidence="4">ChiHjej9B8-1298</strain>
    </source>
</reference>
<dbReference type="InterPro" id="IPR025269">
    <property type="entry name" value="SAM-like_dom"/>
</dbReference>
<evidence type="ECO:0000313" key="5">
    <source>
        <dbReference type="Proteomes" id="UP000824028"/>
    </source>
</evidence>
<proteinExistence type="predicted"/>
<dbReference type="InterPro" id="IPR035386">
    <property type="entry name" value="Arm-DNA-bind_5"/>
</dbReference>
<dbReference type="Proteomes" id="UP000824028">
    <property type="component" value="Unassembled WGS sequence"/>
</dbReference>
<evidence type="ECO:0000259" key="2">
    <source>
        <dbReference type="Pfam" id="PF13102"/>
    </source>
</evidence>
<dbReference type="Pfam" id="PF13102">
    <property type="entry name" value="Phage_int_SAM_5"/>
    <property type="match status" value="1"/>
</dbReference>
<feature type="domain" description="Phage integrase SAM-like" evidence="2">
    <location>
        <begin position="111"/>
        <end position="200"/>
    </location>
</feature>
<feature type="domain" description="Arm DNA-binding" evidence="3">
    <location>
        <begin position="19"/>
        <end position="91"/>
    </location>
</feature>
<organism evidence="4 5">
    <name type="scientific">Candidatus Bacteroides merdigallinarum</name>
    <dbReference type="NCBI Taxonomy" id="2838473"/>
    <lineage>
        <taxon>Bacteria</taxon>
        <taxon>Pseudomonadati</taxon>
        <taxon>Bacteroidota</taxon>
        <taxon>Bacteroidia</taxon>
        <taxon>Bacteroidales</taxon>
        <taxon>Bacteroidaceae</taxon>
        <taxon>Bacteroides</taxon>
    </lineage>
</organism>
<dbReference type="EMBL" id="DXBX01000052">
    <property type="protein sequence ID" value="HIZ33210.1"/>
    <property type="molecule type" value="Genomic_DNA"/>
</dbReference>
<dbReference type="Pfam" id="PF17293">
    <property type="entry name" value="Arm-DNA-bind_5"/>
    <property type="match status" value="1"/>
</dbReference>
<gene>
    <name evidence="4" type="ORF">H9814_06700</name>
</gene>
<accession>A0A9D2E9H1</accession>
<dbReference type="InterPro" id="IPR011010">
    <property type="entry name" value="DNA_brk_join_enz"/>
</dbReference>
<evidence type="ECO:0000259" key="3">
    <source>
        <dbReference type="Pfam" id="PF17293"/>
    </source>
</evidence>
<dbReference type="AlphaFoldDB" id="A0A9D2E9H1"/>
<protein>
    <submittedName>
        <fullName evidence="4">Site-specific integrase</fullName>
    </submittedName>
</protein>
<name>A0A9D2E9H1_9BACE</name>
<feature type="non-terminal residue" evidence="4">
    <location>
        <position position="276"/>
    </location>
</feature>
<sequence>MATVSIRFRPSTVSGKEGTLYYRVTHRRVSRQINTGCKIFPDEWENGRLASGNEERNVYLRNLEAQLEKELERLNSLIRRLELNGKDYTAGQVVEAYRTSGTGHTSHTDHLCGFVQVLANRLRQTGKVRLAETYTTATNRFLRFLGKDRDPAFDEFDDTLMKSYEAHLRQQGLVPNTTSFYLRNLRAIYHRAVEAGLTEDRRPFRRVFTGVEKTAKRAIPPAVIRRIRTLPLPPDGPLAQARDLFLFSFYTRGMPFVDLAGLRKQDLRDGMLSYRR</sequence>
<dbReference type="SUPFAM" id="SSF56349">
    <property type="entry name" value="DNA breaking-rejoining enzymes"/>
    <property type="match status" value="1"/>
</dbReference>
<evidence type="ECO:0000313" key="4">
    <source>
        <dbReference type="EMBL" id="HIZ33210.1"/>
    </source>
</evidence>
<evidence type="ECO:0000256" key="1">
    <source>
        <dbReference type="ARBA" id="ARBA00023125"/>
    </source>
</evidence>
<reference evidence="4" key="1">
    <citation type="journal article" date="2021" name="PeerJ">
        <title>Extensive microbial diversity within the chicken gut microbiome revealed by metagenomics and culture.</title>
        <authorList>
            <person name="Gilroy R."/>
            <person name="Ravi A."/>
            <person name="Getino M."/>
            <person name="Pursley I."/>
            <person name="Horton D.L."/>
            <person name="Alikhan N.F."/>
            <person name="Baker D."/>
            <person name="Gharbi K."/>
            <person name="Hall N."/>
            <person name="Watson M."/>
            <person name="Adriaenssens E.M."/>
            <person name="Foster-Nyarko E."/>
            <person name="Jarju S."/>
            <person name="Secka A."/>
            <person name="Antonio M."/>
            <person name="Oren A."/>
            <person name="Chaudhuri R.R."/>
            <person name="La Ragione R."/>
            <person name="Hildebrand F."/>
            <person name="Pallen M.J."/>
        </authorList>
    </citation>
    <scope>NUCLEOTIDE SEQUENCE</scope>
    <source>
        <strain evidence="4">ChiHjej9B8-1298</strain>
    </source>
</reference>